<dbReference type="InterPro" id="IPR011989">
    <property type="entry name" value="ARM-like"/>
</dbReference>
<dbReference type="GO" id="GO:0005935">
    <property type="term" value="C:cellular bud neck"/>
    <property type="evidence" value="ECO:0007669"/>
    <property type="project" value="EnsemblFungi"/>
</dbReference>
<dbReference type="GO" id="GO:0006281">
    <property type="term" value="P:DNA repair"/>
    <property type="evidence" value="ECO:0007669"/>
    <property type="project" value="EnsemblFungi"/>
</dbReference>
<dbReference type="GO" id="GO:0005816">
    <property type="term" value="C:spindle pole body"/>
    <property type="evidence" value="ECO:0007669"/>
    <property type="project" value="EnsemblFungi"/>
</dbReference>
<dbReference type="GO" id="GO:0005634">
    <property type="term" value="C:nucleus"/>
    <property type="evidence" value="ECO:0007669"/>
    <property type="project" value="EnsemblFungi"/>
</dbReference>
<dbReference type="InterPro" id="IPR002554">
    <property type="entry name" value="PP2A_B56"/>
</dbReference>
<sequence length="986" mass="108521">MMKGFKNRLTRNKSQSLSKKSDKSKDKEKEKEKESKNEKRTPSPGYGANSSGSSIPASASTSTPSNTNNSSLSLQSSRNLVTNASVSLKSNLPSPSRNNSGNSAASIKSTNSNTTMTSASSPHGLPTTTTMETHSHNHNHSHNHQQQQPQQQQQQQQHDSPKIVVDDENSNNSGSNNNNNSSSSNSINSANSNTVFGSPSQQSSNSFGVMPSQISLASGPSSAANMSSINSNVAPTGMPSIVTPPASQSQSQSQSQSPSPSPSQAQNHTLSFGSPLSQPITPTPTSPLGSSHFDKAHHSQHGAAQQSHFNQLNPNIASPGGAGSGVGVGVGKDAFDIDLIVTPKRHSSSRFEPTSSDKYQEIHKLPNFDEVLPEDQIQLFIQKIDQCNMMFDFSDPTFDVRGKEIKRLTLQELIAFISNNRFSYTDEMYKHVVSMFKKNLFRPIPPPVNPIGDVFDPDEDEPVSELAWPHMQAIYEFFLRFIELPDFQHQIAKQYIDHDFILRILELFDSEDPRERDCLKTTLHRIYGKFLSLRSFIRKSINNVFLQFVYETERFNGVGELLEILGSIINGFALPLKEEHKIFLVRILIPLHKVKCLSLYHPQLAYCIVQFLEKDPLLTEDVIMGLLRYWPKINSPKEVMFLNEIEDIFEVMEPNEFMKIQIPLFAQLSKCISSPHFQVSEKVLCYWSNEYFLTLITENAEVVLPIIFASLYELTNATQPGVENGIMQQKLVNCPNATVDANGNLIDSGLVLQEAQQGVDPSTNDPSHPHHTIFEAHSSINNRNNTNNSNSNSNNNAMNSIMNTNNHHGDSVGGDGNNAGGLHPTNIDSASESNSLTNSPRTSLNGADLSDEEYYDLFSGVNSSNSGNLNDSSGSGSGGGGGGGIVSPNGGFGGGLNDDFESGFDDDSSMLLHNSATSNWNRSIHSLVYGALKVFMDHNPVLYDHCTILYHQSLSEQRDRELARKEGWKRIENYVKRIKANTLLLG</sequence>
<feature type="compositionally biased region" description="Basic and acidic residues" evidence="1">
    <location>
        <begin position="19"/>
        <end position="41"/>
    </location>
</feature>
<gene>
    <name evidence="2" type="ORF">LELG_01898</name>
</gene>
<dbReference type="GO" id="GO:0008104">
    <property type="term" value="P:intracellular protein localization"/>
    <property type="evidence" value="ECO:0007669"/>
    <property type="project" value="EnsemblFungi"/>
</dbReference>
<evidence type="ECO:0000313" key="2">
    <source>
        <dbReference type="EMBL" id="EDK43719.1"/>
    </source>
</evidence>
<dbReference type="GO" id="GO:0019888">
    <property type="term" value="F:protein phosphatase regulator activity"/>
    <property type="evidence" value="ECO:0007669"/>
    <property type="project" value="EnsemblFungi"/>
</dbReference>
<dbReference type="PANTHER" id="PTHR10257:SF3">
    <property type="entry name" value="SERINE_THREONINE-PROTEIN PHOSPHATASE 2A 56 KDA REGULATORY SUBUNIT GAMMA ISOFORM"/>
    <property type="match status" value="1"/>
</dbReference>
<feature type="compositionally biased region" description="Polar residues" evidence="1">
    <location>
        <begin position="267"/>
        <end position="280"/>
    </location>
</feature>
<name>A5DX11_LODEL</name>
<dbReference type="AlphaFoldDB" id="A5DX11"/>
<dbReference type="GO" id="GO:0031578">
    <property type="term" value="P:mitotic spindle orientation checkpoint signaling"/>
    <property type="evidence" value="ECO:0007669"/>
    <property type="project" value="EnsemblFungi"/>
</dbReference>
<dbReference type="STRING" id="379508.A5DX11"/>
<feature type="region of interest" description="Disordered" evidence="1">
    <location>
        <begin position="863"/>
        <end position="892"/>
    </location>
</feature>
<feature type="region of interest" description="Disordered" evidence="1">
    <location>
        <begin position="778"/>
        <end position="847"/>
    </location>
</feature>
<dbReference type="PANTHER" id="PTHR10257">
    <property type="entry name" value="SERINE/THREONINE PROTEIN PHOSPHATASE 2A PP2A REGULATORY SUBUNIT B"/>
    <property type="match status" value="1"/>
</dbReference>
<feature type="compositionally biased region" description="Low complexity" evidence="1">
    <location>
        <begin position="244"/>
        <end position="266"/>
    </location>
</feature>
<dbReference type="OrthoDB" id="10264446at2759"/>
<dbReference type="GO" id="GO:0000776">
    <property type="term" value="C:kinetochore"/>
    <property type="evidence" value="ECO:0007669"/>
    <property type="project" value="EnsemblFungi"/>
</dbReference>
<dbReference type="SUPFAM" id="SSF48371">
    <property type="entry name" value="ARM repeat"/>
    <property type="match status" value="1"/>
</dbReference>
<organism evidence="2 3">
    <name type="scientific">Lodderomyces elongisporus (strain ATCC 11503 / CBS 2605 / JCM 1781 / NBRC 1676 / NRRL YB-4239)</name>
    <name type="common">Yeast</name>
    <name type="synonym">Saccharomyces elongisporus</name>
    <dbReference type="NCBI Taxonomy" id="379508"/>
    <lineage>
        <taxon>Eukaryota</taxon>
        <taxon>Fungi</taxon>
        <taxon>Dikarya</taxon>
        <taxon>Ascomycota</taxon>
        <taxon>Saccharomycotina</taxon>
        <taxon>Pichiomycetes</taxon>
        <taxon>Debaryomycetaceae</taxon>
        <taxon>Candida/Lodderomyces clade</taxon>
        <taxon>Lodderomyces</taxon>
    </lineage>
</organism>
<keyword evidence="3" id="KW-1185">Reference proteome</keyword>
<feature type="compositionally biased region" description="Low complexity" evidence="1">
    <location>
        <begin position="221"/>
        <end position="234"/>
    </location>
</feature>
<dbReference type="InParanoid" id="A5DX11"/>
<dbReference type="eggNOG" id="KOG2085">
    <property type="taxonomic scope" value="Eukaryota"/>
</dbReference>
<feature type="compositionally biased region" description="Low complexity" evidence="1">
    <location>
        <begin position="863"/>
        <end position="874"/>
    </location>
</feature>
<dbReference type="InterPro" id="IPR016024">
    <property type="entry name" value="ARM-type_fold"/>
</dbReference>
<dbReference type="GO" id="GO:0000159">
    <property type="term" value="C:protein phosphatase type 2A complex"/>
    <property type="evidence" value="ECO:0007669"/>
    <property type="project" value="EnsemblFungi"/>
</dbReference>
<evidence type="ECO:0000313" key="3">
    <source>
        <dbReference type="Proteomes" id="UP000001996"/>
    </source>
</evidence>
<dbReference type="EMBL" id="CH981525">
    <property type="protein sequence ID" value="EDK43719.1"/>
    <property type="molecule type" value="Genomic_DNA"/>
</dbReference>
<dbReference type="Pfam" id="PF01603">
    <property type="entry name" value="B56"/>
    <property type="match status" value="2"/>
</dbReference>
<dbReference type="GO" id="GO:0003677">
    <property type="term" value="F:DNA binding"/>
    <property type="evidence" value="ECO:0007669"/>
    <property type="project" value="EnsemblFungi"/>
</dbReference>
<dbReference type="GO" id="GO:2000786">
    <property type="term" value="P:positive regulation of autophagosome assembly"/>
    <property type="evidence" value="ECO:0007669"/>
    <property type="project" value="EnsemblFungi"/>
</dbReference>
<proteinExistence type="predicted"/>
<feature type="compositionally biased region" description="Low complexity" evidence="1">
    <location>
        <begin position="109"/>
        <end position="121"/>
    </location>
</feature>
<dbReference type="GO" id="GO:0070199">
    <property type="term" value="P:establishment of protein localization to chromosome"/>
    <property type="evidence" value="ECO:0007669"/>
    <property type="project" value="EnsemblFungi"/>
</dbReference>
<feature type="compositionally biased region" description="Polar residues" evidence="1">
    <location>
        <begin position="81"/>
        <end position="108"/>
    </location>
</feature>
<dbReference type="GeneID" id="5234171"/>
<feature type="compositionally biased region" description="Polar residues" evidence="1">
    <location>
        <begin position="194"/>
        <end position="220"/>
    </location>
</feature>
<evidence type="ECO:0000256" key="1">
    <source>
        <dbReference type="SAM" id="MobiDB-lite"/>
    </source>
</evidence>
<dbReference type="VEuPathDB" id="FungiDB:LELG_01898"/>
<feature type="compositionally biased region" description="Low complexity" evidence="1">
    <location>
        <begin position="48"/>
        <end position="80"/>
    </location>
</feature>
<dbReference type="GO" id="GO:0031107">
    <property type="term" value="P:septin ring disassembly"/>
    <property type="evidence" value="ECO:0007669"/>
    <property type="project" value="EnsemblFungi"/>
</dbReference>
<feature type="region of interest" description="Disordered" evidence="1">
    <location>
        <begin position="1"/>
        <end position="306"/>
    </location>
</feature>
<protein>
    <submittedName>
        <fullName evidence="2">Serine/threonine protein phosphatase 2A</fullName>
    </submittedName>
</protein>
<feature type="compositionally biased region" description="Polar residues" evidence="1">
    <location>
        <begin position="826"/>
        <end position="845"/>
    </location>
</feature>
<feature type="compositionally biased region" description="Low complexity" evidence="1">
    <location>
        <begin position="778"/>
        <end position="806"/>
    </location>
</feature>
<reference evidence="2 3" key="1">
    <citation type="journal article" date="2009" name="Nature">
        <title>Evolution of pathogenicity and sexual reproduction in eight Candida genomes.</title>
        <authorList>
            <person name="Butler G."/>
            <person name="Rasmussen M.D."/>
            <person name="Lin M.F."/>
            <person name="Santos M.A."/>
            <person name="Sakthikumar S."/>
            <person name="Munro C.A."/>
            <person name="Rheinbay E."/>
            <person name="Grabherr M."/>
            <person name="Forche A."/>
            <person name="Reedy J.L."/>
            <person name="Agrafioti I."/>
            <person name="Arnaud M.B."/>
            <person name="Bates S."/>
            <person name="Brown A.J."/>
            <person name="Brunke S."/>
            <person name="Costanzo M.C."/>
            <person name="Fitzpatrick D.A."/>
            <person name="de Groot P.W."/>
            <person name="Harris D."/>
            <person name="Hoyer L.L."/>
            <person name="Hube B."/>
            <person name="Klis F.M."/>
            <person name="Kodira C."/>
            <person name="Lennard N."/>
            <person name="Logue M.E."/>
            <person name="Martin R."/>
            <person name="Neiman A.M."/>
            <person name="Nikolaou E."/>
            <person name="Quail M.A."/>
            <person name="Quinn J."/>
            <person name="Santos M.C."/>
            <person name="Schmitzberger F.F."/>
            <person name="Sherlock G."/>
            <person name="Shah P."/>
            <person name="Silverstein K.A."/>
            <person name="Skrzypek M.S."/>
            <person name="Soll D."/>
            <person name="Staggs R."/>
            <person name="Stansfield I."/>
            <person name="Stumpf M.P."/>
            <person name="Sudbery P.E."/>
            <person name="Srikantha T."/>
            <person name="Zeng Q."/>
            <person name="Berman J."/>
            <person name="Berriman M."/>
            <person name="Heitman J."/>
            <person name="Gow N.A."/>
            <person name="Lorenz M.C."/>
            <person name="Birren B.W."/>
            <person name="Kellis M."/>
            <person name="Cuomo C.A."/>
        </authorList>
    </citation>
    <scope>NUCLEOTIDE SEQUENCE [LARGE SCALE GENOMIC DNA]</scope>
    <source>
        <strain evidence="3">ATCC 11503 / BCRC 21390 / CBS 2605 / JCM 1781 / NBRC 1676 / NRRL YB-4239</strain>
    </source>
</reference>
<dbReference type="HOGENOM" id="CLU_012437_1_0_1"/>
<dbReference type="FunFam" id="1.25.10.10:FF:000372">
    <property type="entry name" value="Serine/threonine protein phosphatase 2A regulatory subunit"/>
    <property type="match status" value="1"/>
</dbReference>
<feature type="compositionally biased region" description="Low complexity" evidence="1">
    <location>
        <begin position="170"/>
        <end position="193"/>
    </location>
</feature>
<dbReference type="FunCoup" id="A5DX11">
    <property type="interactions" value="630"/>
</dbReference>
<dbReference type="GO" id="GO:0032186">
    <property type="term" value="P:cellular bud neck septin ring organization"/>
    <property type="evidence" value="ECO:0007669"/>
    <property type="project" value="EnsemblFungi"/>
</dbReference>
<dbReference type="Gene3D" id="1.25.10.10">
    <property type="entry name" value="Leucine-rich Repeat Variant"/>
    <property type="match status" value="2"/>
</dbReference>
<accession>A5DX11</accession>
<dbReference type="Proteomes" id="UP000001996">
    <property type="component" value="Unassembled WGS sequence"/>
</dbReference>
<feature type="compositionally biased region" description="Basic residues" evidence="1">
    <location>
        <begin position="1"/>
        <end position="11"/>
    </location>
</feature>
<dbReference type="GO" id="GO:0031134">
    <property type="term" value="P:sister chromatid biorientation"/>
    <property type="evidence" value="ECO:0007669"/>
    <property type="project" value="EnsemblFungi"/>
</dbReference>
<feature type="compositionally biased region" description="Gly residues" evidence="1">
    <location>
        <begin position="875"/>
        <end position="892"/>
    </location>
</feature>
<dbReference type="GO" id="GO:0051754">
    <property type="term" value="P:meiotic sister chromatid cohesion, centromeric"/>
    <property type="evidence" value="ECO:0007669"/>
    <property type="project" value="EnsemblFungi"/>
</dbReference>
<feature type="compositionally biased region" description="Low complexity" evidence="1">
    <location>
        <begin position="144"/>
        <end position="158"/>
    </location>
</feature>
<dbReference type="KEGG" id="lel:PVL30_001866"/>